<dbReference type="Proteomes" id="UP000199701">
    <property type="component" value="Unassembled WGS sequence"/>
</dbReference>
<dbReference type="Pfam" id="PF00932">
    <property type="entry name" value="LTD"/>
    <property type="match status" value="1"/>
</dbReference>
<dbReference type="NCBIfam" id="NF038032">
    <property type="entry name" value="CehA_McbA_metalo"/>
    <property type="match status" value="1"/>
</dbReference>
<accession>A0A1I0P2I7</accession>
<dbReference type="RefSeq" id="WP_092451884.1">
    <property type="nucleotide sequence ID" value="NZ_FOJI01000004.1"/>
</dbReference>
<evidence type="ECO:0000313" key="5">
    <source>
        <dbReference type="Proteomes" id="UP000199701"/>
    </source>
</evidence>
<dbReference type="SUPFAM" id="SSF52317">
    <property type="entry name" value="Class I glutamine amidotransferase-like"/>
    <property type="match status" value="1"/>
</dbReference>
<dbReference type="OrthoDB" id="9801679at2"/>
<feature type="domain" description="LTD" evidence="3">
    <location>
        <begin position="27"/>
        <end position="160"/>
    </location>
</feature>
<feature type="chain" id="PRO_5038938085" evidence="2">
    <location>
        <begin position="24"/>
        <end position="1406"/>
    </location>
</feature>
<proteinExistence type="predicted"/>
<dbReference type="InterPro" id="IPR029062">
    <property type="entry name" value="Class_I_gatase-like"/>
</dbReference>
<evidence type="ECO:0000256" key="2">
    <source>
        <dbReference type="SAM" id="SignalP"/>
    </source>
</evidence>
<dbReference type="SUPFAM" id="SSF89550">
    <property type="entry name" value="PHP domain-like"/>
    <property type="match status" value="1"/>
</dbReference>
<dbReference type="SUPFAM" id="SSF74853">
    <property type="entry name" value="Lamin A/C globular tail domain"/>
    <property type="match status" value="1"/>
</dbReference>
<dbReference type="EMBL" id="FOJI01000004">
    <property type="protein sequence ID" value="SEW08458.1"/>
    <property type="molecule type" value="Genomic_DNA"/>
</dbReference>
<keyword evidence="1" id="KW-1133">Transmembrane helix</keyword>
<dbReference type="InterPro" id="IPR036415">
    <property type="entry name" value="Lamin_tail_dom_sf"/>
</dbReference>
<keyword evidence="1" id="KW-0472">Membrane</keyword>
<name>A0A1I0P2I7_9FIRM</name>
<dbReference type="PROSITE" id="PS51841">
    <property type="entry name" value="LTD"/>
    <property type="match status" value="1"/>
</dbReference>
<gene>
    <name evidence="4" type="ORF">SAMN05421659_104109</name>
</gene>
<keyword evidence="2" id="KW-0732">Signal</keyword>
<sequence>MKKMPRRRMSLLIAIIMFLSCFAGNVTQIKAGTQSATHIVIQEVYGGGGNGGSTYKNDYVMLYNPTKETVSLDGWSIQYASATGAFSTNLTAIKGNIGAGKYYLIGEAAGSGGTVDLPTVDFSGNIAMAAGAGKVALVKTATSITGKTDFNVVDFVGYGSTASAYEGTGATPVPSATLAVSRAADGTDTDNNAADFLATSPAPKNAAYVDPSSPKSKVANVTVAPGIGAVKSGQELTLSCATADSIIYYQINGGSINTYNLNSKPLLNSLPASVVTWGEKTGLDNGDKNTYQYTQSITAQVSAAPISGNATVGDVIKLSSVTDAVIKYSVDEGKTWVDYGTGITVTKLPFSVQAKATAPGYVESQPSTFNYTSALSPVHTGDYKIYFGQLHSHTTLSDGAGTVEQAFDYASKAGNLDFLAVTDHSNSLENTTYTASLATDAMNNAKWNQGKTAATAITSQGIKNTDNVADSNSTFLGIFGFEMTWSDGSGHINTFNTPGFENRNNPIYANKVQTSSNPSGLDLYYKKLAQVSGSISQFNHPGTTFGDFYDFTDYSAQNDNSMKLIEVGNGEGAIGSNGYFPSYGYYTRALDKGWHLAPSNNQDNHKGKWGDSNTARTVILADTLTENSLYDAISNYRVYATEDNDLQIQYNLNGSIMGTTLSESPKTVNIEAKISDPTDKSIGKVEVIVNGGKVAASKTVDGNSSDVIFTMNNDYTYYYLRITQTDGDVAVTAPVWTGDVEKAGIASVQSDTVLPVNGESIKFTTNLYNNDSSNMEIESIEYNDGSLFKTISGSDLTGGASLNSLATKSFSFAYTPNKNGDIAINVTMKAKLNGIEKLYTSVLKLNISDSKTVTKVLIDGTHANDYVNGYYSGNMTNFINICANDGVQARIETSNITKEMLDSTDLLVITAPLKYDSSGKLTPSSFLDDFNKLVSTYVNNGGTAIVCGLADYQDSTLGDPYTTTTQVNDLLKAIGAQTTLNSDEVYDTVTNAGQAYRLKLKNINQNSSITSGVATAQEYSVYSGCTVNPASENDWLVKGFSTTYSINSKKITNSKYESMAALNATVIDKGNACVLATENVGKGKIYVGGTVFMSNFEVQATLDNYSDLQYSNYTIINNILNSVKKKLTVSTIADVRKNGVVGDVYEIEGTVTAGSESSNAFFDAIYVQDSTGGINVFPIANGSGIKIGQKVRIIGHVDSYQGDKELKIGSGIEGYTVIDSNVKEVIPTLLTTIQSMDYDSNGGKLVKVQGTVSDVTVVNGTISSFNINDGSGKNARIFIDGYVAKSFDYSKVIANGYSVSAVGLVYTNPDGVSIRVRNCNELLLISNNQNVDQTTNDSENIHAIIAGSIEIKDTNGNNNLENNPLSTKKAPQTGDTGMIVFYFEVLLASLLVVAITTKRKRKTCDK</sequence>
<dbReference type="SMART" id="SM00481">
    <property type="entry name" value="POLIIIAc"/>
    <property type="match status" value="1"/>
</dbReference>
<keyword evidence="1" id="KW-0812">Transmembrane</keyword>
<keyword evidence="5" id="KW-1185">Reference proteome</keyword>
<reference evidence="4 5" key="1">
    <citation type="submission" date="2016-10" db="EMBL/GenBank/DDBJ databases">
        <authorList>
            <person name="de Groot N.N."/>
        </authorList>
    </citation>
    <scope>NUCLEOTIDE SEQUENCE [LARGE SCALE GENOMIC DNA]</scope>
    <source>
        <strain evidence="4 5">DSM 9179</strain>
    </source>
</reference>
<dbReference type="InterPro" id="IPR003141">
    <property type="entry name" value="Pol/His_phosphatase_N"/>
</dbReference>
<evidence type="ECO:0000259" key="3">
    <source>
        <dbReference type="PROSITE" id="PS51841"/>
    </source>
</evidence>
<evidence type="ECO:0000313" key="4">
    <source>
        <dbReference type="EMBL" id="SEW08458.1"/>
    </source>
</evidence>
<dbReference type="STRING" id="99656.SAMN05421659_104109"/>
<dbReference type="InterPro" id="IPR001322">
    <property type="entry name" value="Lamin_tail_dom"/>
</dbReference>
<feature type="transmembrane region" description="Helical" evidence="1">
    <location>
        <begin position="1379"/>
        <end position="1397"/>
    </location>
</feature>
<protein>
    <submittedName>
        <fullName evidence="4">Lamin Tail Domain</fullName>
    </submittedName>
</protein>
<feature type="signal peptide" evidence="2">
    <location>
        <begin position="1"/>
        <end position="23"/>
    </location>
</feature>
<dbReference type="PROSITE" id="PS51257">
    <property type="entry name" value="PROKAR_LIPOPROTEIN"/>
    <property type="match status" value="1"/>
</dbReference>
<dbReference type="InterPro" id="IPR016195">
    <property type="entry name" value="Pol/histidinol_Pase-like"/>
</dbReference>
<organism evidence="4 5">
    <name type="scientific">[Clostridium] fimetarium</name>
    <dbReference type="NCBI Taxonomy" id="99656"/>
    <lineage>
        <taxon>Bacteria</taxon>
        <taxon>Bacillati</taxon>
        <taxon>Bacillota</taxon>
        <taxon>Clostridia</taxon>
        <taxon>Lachnospirales</taxon>
        <taxon>Lachnospiraceae</taxon>
    </lineage>
</organism>
<dbReference type="Gene3D" id="3.20.20.140">
    <property type="entry name" value="Metal-dependent hydrolases"/>
    <property type="match status" value="1"/>
</dbReference>
<evidence type="ECO:0000256" key="1">
    <source>
        <dbReference type="SAM" id="Phobius"/>
    </source>
</evidence>